<feature type="region of interest" description="Disordered" evidence="1">
    <location>
        <begin position="493"/>
        <end position="677"/>
    </location>
</feature>
<feature type="compositionally biased region" description="Pro residues" evidence="1">
    <location>
        <begin position="555"/>
        <end position="565"/>
    </location>
</feature>
<dbReference type="EMBL" id="CAJPDQ010000006">
    <property type="protein sequence ID" value="CAF9910862.1"/>
    <property type="molecule type" value="Genomic_DNA"/>
</dbReference>
<evidence type="ECO:0000256" key="1">
    <source>
        <dbReference type="SAM" id="MobiDB-lite"/>
    </source>
</evidence>
<feature type="compositionally biased region" description="Low complexity" evidence="1">
    <location>
        <begin position="612"/>
        <end position="625"/>
    </location>
</feature>
<protein>
    <recommendedName>
        <fullName evidence="6">Galactose oxidase</fullName>
    </recommendedName>
</protein>
<dbReference type="Gene3D" id="2.120.10.80">
    <property type="entry name" value="Kelch-type beta propeller"/>
    <property type="match status" value="1"/>
</dbReference>
<feature type="compositionally biased region" description="Basic and acidic residues" evidence="1">
    <location>
        <begin position="578"/>
        <end position="599"/>
    </location>
</feature>
<feature type="region of interest" description="Disordered" evidence="1">
    <location>
        <begin position="839"/>
        <end position="878"/>
    </location>
</feature>
<evidence type="ECO:0000313" key="5">
    <source>
        <dbReference type="Proteomes" id="UP000664169"/>
    </source>
</evidence>
<feature type="signal peptide" evidence="3">
    <location>
        <begin position="1"/>
        <end position="16"/>
    </location>
</feature>
<keyword evidence="2" id="KW-0472">Membrane</keyword>
<proteinExistence type="predicted"/>
<feature type="compositionally biased region" description="Basic and acidic residues" evidence="1">
    <location>
        <begin position="633"/>
        <end position="642"/>
    </location>
</feature>
<feature type="compositionally biased region" description="Basic residues" evidence="1">
    <location>
        <begin position="506"/>
        <end position="517"/>
    </location>
</feature>
<dbReference type="Proteomes" id="UP000664169">
    <property type="component" value="Unassembled WGS sequence"/>
</dbReference>
<feature type="compositionally biased region" description="Basic and acidic residues" evidence="1">
    <location>
        <begin position="865"/>
        <end position="878"/>
    </location>
</feature>
<keyword evidence="2" id="KW-1133">Transmembrane helix</keyword>
<evidence type="ECO:0000256" key="2">
    <source>
        <dbReference type="SAM" id="Phobius"/>
    </source>
</evidence>
<feature type="compositionally biased region" description="Polar residues" evidence="1">
    <location>
        <begin position="715"/>
        <end position="739"/>
    </location>
</feature>
<feature type="chain" id="PRO_5034978451" description="Galactose oxidase" evidence="3">
    <location>
        <begin position="17"/>
        <end position="878"/>
    </location>
</feature>
<gene>
    <name evidence="4" type="ORF">GOMPHAMPRED_007212</name>
</gene>
<comment type="caution">
    <text evidence="4">The sequence shown here is derived from an EMBL/GenBank/DDBJ whole genome shotgun (WGS) entry which is preliminary data.</text>
</comment>
<keyword evidence="2" id="KW-0812">Transmembrane</keyword>
<keyword evidence="3" id="KW-0732">Signal</keyword>
<feature type="region of interest" description="Disordered" evidence="1">
    <location>
        <begin position="715"/>
        <end position="776"/>
    </location>
</feature>
<accession>A0A8H3EV50</accession>
<feature type="compositionally biased region" description="Polar residues" evidence="1">
    <location>
        <begin position="651"/>
        <end position="677"/>
    </location>
</feature>
<sequence>MLSRLLSLLLFQLIHAIQLPYNPSTALLSSDSSAVYLLLPNQDGTSFQLDKINLTSTISANGNNATVVASSLPFAPEPTTALIASIDARNKIYLIAGDCENGASASQLWTIQPDDVNAQWIQVQVNASGVQNSSANGGINMLSGAIHFDDNVYVFGGTCPNSTALAVNNWQESGSYSNALLSISSTGTISQLVTRGPPTAEAGFSMTPLEAAYLGNSSSVISQQNFVLVGGQTQTAFINMSQVALFSLPGESWSFASVNTPSNLMSIERSGHAAALSGDGKTVFVFGGWIGDINTAADPQFLSLNIGSDYGGSSDWSWSTPNQMGNGPSLYGHSMLLLPPDVLMISGGYSLSTDSSELGKRDATSNTVTYFFNTTSSTWVTDYTNPDSAPSPTPVPSNNKLALGLGLGLGLGLALLLILCLGLWFGRRKIREHRRNRNRRLLQQSMNAANGPEADTEPVQWMMERNRTGADPYPWAPAPGDIDSVRRVSTGERSGVVCEAPTPTRGFRRSLHSRPTSHRYEDSNRNRATGHIHTIAESDENEKSPDHDVIAEAPPLNPFQDPPPHLLDRRSPSPTSPAHEREREMQHWHNDWAEAERHQTSGRTSPNKSDRTTSSLSDSNRSVVSALSYQPSLRRDGSKRSDPQVSPPDSPITSTHTRQRSRSFVTSTRTPDTPSSFTRLQAEGQALLGGLPSSSRPPSRTKTFLGTVRRALAGNTSFTSAPERSATTAGNSSNRNSIHNGLITRPQRSASLGAPPLPPTYIQHRQGAQDWDATPSPTRSIAEEGFVGDEDWDVESAVERRVVQVMFTVPRGSLRVVNAGPDGDGASLADAEVVPLIESVGEGVSESTSEAYGSGNGSGSGNEVVSKEKEKEKEGREK</sequence>
<name>A0A8H3EV50_9LECA</name>
<feature type="compositionally biased region" description="Basic and acidic residues" evidence="1">
    <location>
        <begin position="541"/>
        <end position="550"/>
    </location>
</feature>
<dbReference type="AlphaFoldDB" id="A0A8H3EV50"/>
<dbReference type="InterPro" id="IPR015915">
    <property type="entry name" value="Kelch-typ_b-propeller"/>
</dbReference>
<reference evidence="4" key="1">
    <citation type="submission" date="2021-03" db="EMBL/GenBank/DDBJ databases">
        <authorList>
            <person name="Tagirdzhanova G."/>
        </authorList>
    </citation>
    <scope>NUCLEOTIDE SEQUENCE</scope>
</reference>
<evidence type="ECO:0000256" key="3">
    <source>
        <dbReference type="SAM" id="SignalP"/>
    </source>
</evidence>
<keyword evidence="5" id="KW-1185">Reference proteome</keyword>
<evidence type="ECO:0008006" key="6">
    <source>
        <dbReference type="Google" id="ProtNLM"/>
    </source>
</evidence>
<dbReference type="OrthoDB" id="205993at2759"/>
<organism evidence="4 5">
    <name type="scientific">Gomphillus americanus</name>
    <dbReference type="NCBI Taxonomy" id="1940652"/>
    <lineage>
        <taxon>Eukaryota</taxon>
        <taxon>Fungi</taxon>
        <taxon>Dikarya</taxon>
        <taxon>Ascomycota</taxon>
        <taxon>Pezizomycotina</taxon>
        <taxon>Lecanoromycetes</taxon>
        <taxon>OSLEUM clade</taxon>
        <taxon>Ostropomycetidae</taxon>
        <taxon>Ostropales</taxon>
        <taxon>Graphidaceae</taxon>
        <taxon>Gomphilloideae</taxon>
        <taxon>Gomphillus</taxon>
    </lineage>
</organism>
<dbReference type="SUPFAM" id="SSF117281">
    <property type="entry name" value="Kelch motif"/>
    <property type="match status" value="1"/>
</dbReference>
<feature type="compositionally biased region" description="Low complexity" evidence="1">
    <location>
        <begin position="839"/>
        <end position="850"/>
    </location>
</feature>
<feature type="transmembrane region" description="Helical" evidence="2">
    <location>
        <begin position="401"/>
        <end position="425"/>
    </location>
</feature>
<evidence type="ECO:0000313" key="4">
    <source>
        <dbReference type="EMBL" id="CAF9910862.1"/>
    </source>
</evidence>